<dbReference type="EC" id="6.1.1.14" evidence="10"/>
<evidence type="ECO:0000313" key="13">
    <source>
        <dbReference type="Proteomes" id="UP001179280"/>
    </source>
</evidence>
<dbReference type="InterPro" id="IPR008909">
    <property type="entry name" value="DALR_anticod-bd"/>
</dbReference>
<comment type="similarity">
    <text evidence="2 10">Belongs to the class-II aminoacyl-tRNA synthetase family.</text>
</comment>
<dbReference type="PRINTS" id="PR01045">
    <property type="entry name" value="TRNASYNTHGB"/>
</dbReference>
<evidence type="ECO:0000256" key="4">
    <source>
        <dbReference type="ARBA" id="ARBA00022598"/>
    </source>
</evidence>
<evidence type="ECO:0000256" key="7">
    <source>
        <dbReference type="ARBA" id="ARBA00022917"/>
    </source>
</evidence>
<dbReference type="Pfam" id="PF05746">
    <property type="entry name" value="DALR_1"/>
    <property type="match status" value="1"/>
</dbReference>
<keyword evidence="4 10" id="KW-0436">Ligase</keyword>
<reference evidence="12" key="1">
    <citation type="submission" date="2021-01" db="EMBL/GenBank/DDBJ databases">
        <title>Genomic Encyclopedia of Type Strains, Phase IV (KMG-IV): sequencing the most valuable type-strain genomes for metagenomic binning, comparative biology and taxonomic classification.</title>
        <authorList>
            <person name="Goeker M."/>
        </authorList>
    </citation>
    <scope>NUCLEOTIDE SEQUENCE</scope>
    <source>
        <strain evidence="12">DSM 21943</strain>
    </source>
</reference>
<gene>
    <name evidence="10" type="primary">glyS</name>
    <name evidence="12" type="ORF">JOC54_001336</name>
</gene>
<comment type="catalytic activity">
    <reaction evidence="9 10">
        <text>tRNA(Gly) + glycine + ATP = glycyl-tRNA(Gly) + AMP + diphosphate</text>
        <dbReference type="Rhea" id="RHEA:16013"/>
        <dbReference type="Rhea" id="RHEA-COMP:9664"/>
        <dbReference type="Rhea" id="RHEA-COMP:9683"/>
        <dbReference type="ChEBI" id="CHEBI:30616"/>
        <dbReference type="ChEBI" id="CHEBI:33019"/>
        <dbReference type="ChEBI" id="CHEBI:57305"/>
        <dbReference type="ChEBI" id="CHEBI:78442"/>
        <dbReference type="ChEBI" id="CHEBI:78522"/>
        <dbReference type="ChEBI" id="CHEBI:456215"/>
        <dbReference type="EC" id="6.1.1.14"/>
    </reaction>
</comment>
<dbReference type="Proteomes" id="UP001179280">
    <property type="component" value="Unassembled WGS sequence"/>
</dbReference>
<evidence type="ECO:0000256" key="10">
    <source>
        <dbReference type="HAMAP-Rule" id="MF_00255"/>
    </source>
</evidence>
<sequence>MTTKPFLLEIGLEELPARFVTPAIEQLEEKMTMWLKENGLAYQSIHTYSTPRRLALLIKGLADKQADVTGEAKGPAKKIALDEQGNWTKAAIGFARGQKVELDQLKLKELNGTEYVFAETFVKGETTVALLPQLEQLIRQLTFAKKMRWNSYDLRFARPIRWLVAIYDKDVVPFSITEVSTSDQTRGHRFLGEAITVTNPLDYEKLLLEQYVIVDAGKRKEAIVNQIKDIERDNQWVIPIEDQLLEEVTNLVEYPTALSGSFETKYLQLPKEVLITTMREHQRYFPVETKEGELQAYFVTVRNGNEANIDTVSKGNEKVLRGRLADAAFFYSEDQKANLSELNKKLDAIVFHESIGTTGEKVIRTKELATWLASQVSDDEALKQTVERAASFAKFDLVTHMVGEFPELQGRMGQDYAEKAGESKEVARAIYEQYLPRFAKDRTPDSISGAILSIADKLDTVVACFAIGLIPTGSQDPYALRRQATGIIQVLLDKNVNLTLEELIEFSLDLISKKGFMTADVESTKEELIRFFTGRLKFLMTDLGYRYDVVDAVLASPLVDTHSMFAKAAELNDQINTGNFKGVTESLSRVTNLAKKAETSTVVSEEWFENDAEAKLLSTTVKVELGLAKAWAEKDAAKAYELLASCRPVIDTFFEETMVMTDDEMVRNNRLALLRRLAVSIQSYADFQQIVFAS</sequence>
<protein>
    <recommendedName>
        <fullName evidence="10">Glycine--tRNA ligase beta subunit</fullName>
        <ecNumber evidence="10">6.1.1.14</ecNumber>
    </recommendedName>
    <alternativeName>
        <fullName evidence="10">Glycyl-tRNA synthetase beta subunit</fullName>
        <shortName evidence="10">GlyRS</shortName>
    </alternativeName>
</protein>
<evidence type="ECO:0000256" key="2">
    <source>
        <dbReference type="ARBA" id="ARBA00008226"/>
    </source>
</evidence>
<comment type="caution">
    <text evidence="12">The sequence shown here is derived from an EMBL/GenBank/DDBJ whole genome shotgun (WGS) entry which is preliminary data.</text>
</comment>
<feature type="domain" description="DALR anticodon binding" evidence="11">
    <location>
        <begin position="585"/>
        <end position="679"/>
    </location>
</feature>
<comment type="subcellular location">
    <subcellularLocation>
        <location evidence="1 10">Cytoplasm</location>
    </subcellularLocation>
</comment>
<keyword evidence="8 10" id="KW-0030">Aminoacyl-tRNA synthetase</keyword>
<keyword evidence="3 10" id="KW-0963">Cytoplasm</keyword>
<dbReference type="RefSeq" id="WP_204465235.1">
    <property type="nucleotide sequence ID" value="NZ_JAFBCV010000003.1"/>
</dbReference>
<dbReference type="InterPro" id="IPR015944">
    <property type="entry name" value="Gly-tRNA-synth_bsu"/>
</dbReference>
<accession>A0ABS2SRF5</accession>
<evidence type="ECO:0000256" key="5">
    <source>
        <dbReference type="ARBA" id="ARBA00022741"/>
    </source>
</evidence>
<evidence type="ECO:0000256" key="6">
    <source>
        <dbReference type="ARBA" id="ARBA00022840"/>
    </source>
</evidence>
<dbReference type="PROSITE" id="PS50861">
    <property type="entry name" value="AA_TRNA_LIGASE_II_GLYAB"/>
    <property type="match status" value="1"/>
</dbReference>
<proteinExistence type="inferred from homology"/>
<keyword evidence="5 10" id="KW-0547">Nucleotide-binding</keyword>
<evidence type="ECO:0000256" key="3">
    <source>
        <dbReference type="ARBA" id="ARBA00022490"/>
    </source>
</evidence>
<dbReference type="SUPFAM" id="SSF109604">
    <property type="entry name" value="HD-domain/PDEase-like"/>
    <property type="match status" value="1"/>
</dbReference>
<dbReference type="HAMAP" id="MF_00255">
    <property type="entry name" value="Gly_tRNA_synth_beta"/>
    <property type="match status" value="1"/>
</dbReference>
<dbReference type="EMBL" id="JAFBCV010000003">
    <property type="protein sequence ID" value="MBM7838105.1"/>
    <property type="molecule type" value="Genomic_DNA"/>
</dbReference>
<keyword evidence="13" id="KW-1185">Reference proteome</keyword>
<keyword evidence="7 10" id="KW-0648">Protein biosynthesis</keyword>
<evidence type="ECO:0000313" key="12">
    <source>
        <dbReference type="EMBL" id="MBM7838105.1"/>
    </source>
</evidence>
<keyword evidence="6 10" id="KW-0067">ATP-binding</keyword>
<name>A0ABS2SRF5_9BACI</name>
<organism evidence="12 13">
    <name type="scientific">Shouchella xiaoxiensis</name>
    <dbReference type="NCBI Taxonomy" id="766895"/>
    <lineage>
        <taxon>Bacteria</taxon>
        <taxon>Bacillati</taxon>
        <taxon>Bacillota</taxon>
        <taxon>Bacilli</taxon>
        <taxon>Bacillales</taxon>
        <taxon>Bacillaceae</taxon>
        <taxon>Shouchella</taxon>
    </lineage>
</organism>
<comment type="subunit">
    <text evidence="10">Tetramer of two alpha and two beta subunits.</text>
</comment>
<evidence type="ECO:0000256" key="9">
    <source>
        <dbReference type="ARBA" id="ARBA00047937"/>
    </source>
</evidence>
<dbReference type="GO" id="GO:0004820">
    <property type="term" value="F:glycine-tRNA ligase activity"/>
    <property type="evidence" value="ECO:0007669"/>
    <property type="project" value="UniProtKB-EC"/>
</dbReference>
<evidence type="ECO:0000256" key="8">
    <source>
        <dbReference type="ARBA" id="ARBA00023146"/>
    </source>
</evidence>
<evidence type="ECO:0000256" key="1">
    <source>
        <dbReference type="ARBA" id="ARBA00004496"/>
    </source>
</evidence>
<dbReference type="PANTHER" id="PTHR30075:SF2">
    <property type="entry name" value="GLYCINE--TRNA LIGASE, CHLOROPLASTIC_MITOCHONDRIAL 2"/>
    <property type="match status" value="1"/>
</dbReference>
<dbReference type="NCBIfam" id="TIGR00211">
    <property type="entry name" value="glyS"/>
    <property type="match status" value="1"/>
</dbReference>
<dbReference type="PANTHER" id="PTHR30075">
    <property type="entry name" value="GLYCYL-TRNA SYNTHETASE"/>
    <property type="match status" value="1"/>
</dbReference>
<dbReference type="Pfam" id="PF02092">
    <property type="entry name" value="tRNA_synt_2f"/>
    <property type="match status" value="1"/>
</dbReference>
<evidence type="ECO:0000259" key="11">
    <source>
        <dbReference type="Pfam" id="PF05746"/>
    </source>
</evidence>
<dbReference type="InterPro" id="IPR006194">
    <property type="entry name" value="Gly-tRNA-synth_heterodimer"/>
</dbReference>